<dbReference type="STRING" id="1150625.Q75_16870"/>
<comment type="caution">
    <text evidence="1">The sequence shown here is derived from an EMBL/GenBank/DDBJ whole genome shotgun (WGS) entry which is preliminary data.</text>
</comment>
<evidence type="ECO:0008006" key="3">
    <source>
        <dbReference type="Google" id="ProtNLM"/>
    </source>
</evidence>
<name>A0A147K3X1_9BACI</name>
<dbReference type="Proteomes" id="UP000074108">
    <property type="component" value="Unassembled WGS sequence"/>
</dbReference>
<organism evidence="1 2">
    <name type="scientific">Bacillus coahuilensis p1.1.43</name>
    <dbReference type="NCBI Taxonomy" id="1150625"/>
    <lineage>
        <taxon>Bacteria</taxon>
        <taxon>Bacillati</taxon>
        <taxon>Bacillota</taxon>
        <taxon>Bacilli</taxon>
        <taxon>Bacillales</taxon>
        <taxon>Bacillaceae</taxon>
        <taxon>Bacillus</taxon>
    </lineage>
</organism>
<dbReference type="EMBL" id="LDYG01000057">
    <property type="protein sequence ID" value="KUP03989.1"/>
    <property type="molecule type" value="Genomic_DNA"/>
</dbReference>
<protein>
    <recommendedName>
        <fullName evidence="3">DUF4367 domain-containing protein</fullName>
    </recommendedName>
</protein>
<dbReference type="RefSeq" id="WP_059352070.1">
    <property type="nucleotide sequence ID" value="NZ_LDYG01000057.1"/>
</dbReference>
<keyword evidence="2" id="KW-1185">Reference proteome</keyword>
<reference evidence="1 2" key="1">
    <citation type="journal article" date="2016" name="Front. Microbiol.">
        <title>Microevolution Analysis of Bacillus coahuilensis Unveils Differences in Phosphorus Acquisition Strategies and Their Regulation.</title>
        <authorList>
            <person name="Gomez-Lunar Z."/>
            <person name="Hernandez-Gonzalez I."/>
            <person name="Rodriguez-Torres M.D."/>
            <person name="Souza V."/>
            <person name="Olmedo-Alvarez G."/>
        </authorList>
    </citation>
    <scope>NUCLEOTIDE SEQUENCE [LARGE SCALE GENOMIC DNA]</scope>
    <source>
        <strain evidence="2">p1.1.43</strain>
    </source>
</reference>
<gene>
    <name evidence="1" type="ORF">Q75_16870</name>
</gene>
<sequence>MTNAEHELFGKAKDSEEDILAKVVKIKESKKQMVTITHYQNEDHELFVRSSSNVELYENMPLNHGYTTIVKVLVGRDEAFYLRDEKGEYPYQSILWIKDSVRDSVMFEVMTYSLDQVTMDELITIAEKVNE</sequence>
<accession>A0A147K3X1</accession>
<dbReference type="AlphaFoldDB" id="A0A147K3X1"/>
<dbReference type="OrthoDB" id="2644333at2"/>
<evidence type="ECO:0000313" key="2">
    <source>
        <dbReference type="Proteomes" id="UP000074108"/>
    </source>
</evidence>
<evidence type="ECO:0000313" key="1">
    <source>
        <dbReference type="EMBL" id="KUP03989.1"/>
    </source>
</evidence>
<proteinExistence type="predicted"/>
<dbReference type="PATRIC" id="fig|1150625.3.peg.3544"/>